<organism evidence="4 5">
    <name type="scientific">Rhizorhabdus wittichii</name>
    <dbReference type="NCBI Taxonomy" id="160791"/>
    <lineage>
        <taxon>Bacteria</taxon>
        <taxon>Pseudomonadati</taxon>
        <taxon>Pseudomonadota</taxon>
        <taxon>Alphaproteobacteria</taxon>
        <taxon>Sphingomonadales</taxon>
        <taxon>Sphingomonadaceae</taxon>
        <taxon>Rhizorhabdus</taxon>
    </lineage>
</organism>
<evidence type="ECO:0000259" key="3">
    <source>
        <dbReference type="Pfam" id="PF09832"/>
    </source>
</evidence>
<evidence type="ECO:0000313" key="4">
    <source>
        <dbReference type="EMBL" id="QTH23018.1"/>
    </source>
</evidence>
<evidence type="ECO:0000313" key="5">
    <source>
        <dbReference type="Proteomes" id="UP000664914"/>
    </source>
</evidence>
<reference evidence="4" key="2">
    <citation type="submission" date="2021-04" db="EMBL/GenBank/DDBJ databases">
        <title>Isolation and genomic analysis of the ibuprofen-degrading bacterium Sphingomonas strain MPO218.</title>
        <authorList>
            <person name="Aulestia M."/>
            <person name="Flores A."/>
            <person name="Mangas E.L."/>
            <person name="Perez-Pulido A.J."/>
            <person name="Santero E."/>
            <person name="Camacho E.M."/>
        </authorList>
    </citation>
    <scope>NUCLEOTIDE SEQUENCE</scope>
    <source>
        <strain evidence="4">MPO218</strain>
    </source>
</reference>
<feature type="compositionally biased region" description="Basic and acidic residues" evidence="1">
    <location>
        <begin position="206"/>
        <end position="217"/>
    </location>
</feature>
<dbReference type="EMBL" id="CP059319">
    <property type="protein sequence ID" value="QTH23018.1"/>
    <property type="molecule type" value="Genomic_DNA"/>
</dbReference>
<dbReference type="InterPro" id="IPR018637">
    <property type="entry name" value="DUF2059"/>
</dbReference>
<dbReference type="Proteomes" id="UP000664914">
    <property type="component" value="Chromosome"/>
</dbReference>
<feature type="domain" description="DUF2059" evidence="3">
    <location>
        <begin position="130"/>
        <end position="181"/>
    </location>
</feature>
<protein>
    <submittedName>
        <fullName evidence="4">DUF2059 domain-containing protein</fullName>
    </submittedName>
</protein>
<feature type="chain" id="PRO_5037823236" evidence="2">
    <location>
        <begin position="20"/>
        <end position="233"/>
    </location>
</feature>
<evidence type="ECO:0000256" key="2">
    <source>
        <dbReference type="SAM" id="SignalP"/>
    </source>
</evidence>
<dbReference type="AlphaFoldDB" id="A0A975D5H4"/>
<proteinExistence type="predicted"/>
<accession>A0A975D5H4</accession>
<reference evidence="4" key="1">
    <citation type="submission" date="2020-07" db="EMBL/GenBank/DDBJ databases">
        <authorList>
            <person name="Camacho E."/>
        </authorList>
    </citation>
    <scope>NUCLEOTIDE SEQUENCE</scope>
    <source>
        <strain evidence="4">MPO218</strain>
    </source>
</reference>
<evidence type="ECO:0000256" key="1">
    <source>
        <dbReference type="SAM" id="MobiDB-lite"/>
    </source>
</evidence>
<dbReference type="Pfam" id="PF09832">
    <property type="entry name" value="DUF2059"/>
    <property type="match status" value="1"/>
</dbReference>
<feature type="region of interest" description="Disordered" evidence="1">
    <location>
        <begin position="198"/>
        <end position="217"/>
    </location>
</feature>
<sequence>MMRAMLTAAAIALASPALAQVPASASEAGRLMMARSVAARMLPDGTFEKVMGSMMDGLMSSMMDGMMNVPIRSIANFSNEKPDKIAALGPGTLRDIMTIVDPAYRERSQIGARVIGAELGRMMTGMEPTFREAMAEVYATRFDEKQLREIDAFFQTPTGRTFAEQSMTIQTDPIFADRMKAMVPEMMGAMPGIMKKAEAATASLPKPRDMKELSADEKKRLAELLGAAPEKVK</sequence>
<name>A0A975D5H4_9SPHN</name>
<feature type="signal peptide" evidence="2">
    <location>
        <begin position="1"/>
        <end position="19"/>
    </location>
</feature>
<gene>
    <name evidence="4" type="ORF">HRJ34_05760</name>
</gene>
<keyword evidence="2" id="KW-0732">Signal</keyword>
<dbReference type="RefSeq" id="WP_208633551.1">
    <property type="nucleotide sequence ID" value="NZ_CP059319.1"/>
</dbReference>